<organism evidence="9 10">
    <name type="scientific">Enterococcus avium</name>
    <name type="common">Streptococcus avium</name>
    <dbReference type="NCBI Taxonomy" id="33945"/>
    <lineage>
        <taxon>Bacteria</taxon>
        <taxon>Bacillati</taxon>
        <taxon>Bacillota</taxon>
        <taxon>Bacilli</taxon>
        <taxon>Lactobacillales</taxon>
        <taxon>Enterococcaceae</taxon>
        <taxon>Enterococcus</taxon>
    </lineage>
</organism>
<accession>A0A437UQ30</accession>
<evidence type="ECO:0000313" key="9">
    <source>
        <dbReference type="EMBL" id="RVU95729.1"/>
    </source>
</evidence>
<dbReference type="InterPro" id="IPR050303">
    <property type="entry name" value="GatZ_KbaZ_carbometab"/>
</dbReference>
<comment type="subcellular location">
    <subcellularLocation>
        <location evidence="1">Cell membrane</location>
        <topology evidence="1">Multi-pass membrane protein</topology>
    </subcellularLocation>
</comment>
<evidence type="ECO:0000256" key="3">
    <source>
        <dbReference type="ARBA" id="ARBA00022475"/>
    </source>
</evidence>
<dbReference type="GO" id="GO:0009401">
    <property type="term" value="P:phosphoenolpyruvate-dependent sugar phosphotransferase system"/>
    <property type="evidence" value="ECO:0007669"/>
    <property type="project" value="UniProtKB-KW"/>
</dbReference>
<dbReference type="GO" id="GO:0005886">
    <property type="term" value="C:plasma membrane"/>
    <property type="evidence" value="ECO:0007669"/>
    <property type="project" value="UniProtKB-SubCell"/>
</dbReference>
<gene>
    <name evidence="9" type="ORF">EK398_13225</name>
</gene>
<name>A0A437UQ30_ENTAV</name>
<evidence type="ECO:0000256" key="7">
    <source>
        <dbReference type="ARBA" id="ARBA00022989"/>
    </source>
</evidence>
<keyword evidence="3" id="KW-1003">Cell membrane</keyword>
<dbReference type="Pfam" id="PF03609">
    <property type="entry name" value="EII-Sor"/>
    <property type="match status" value="1"/>
</dbReference>
<dbReference type="Proteomes" id="UP000288388">
    <property type="component" value="Unassembled WGS sequence"/>
</dbReference>
<dbReference type="AlphaFoldDB" id="A0A437UQ30"/>
<keyword evidence="7" id="KW-1133">Transmembrane helix</keyword>
<keyword evidence="4 9" id="KW-0762">Sugar transport</keyword>
<keyword evidence="8" id="KW-0472">Membrane</keyword>
<dbReference type="PANTHER" id="PTHR32502:SF8">
    <property type="entry name" value="N-ACETYLGALACTOSAMINE PERMEASE IIC COMPONENT 1"/>
    <property type="match status" value="1"/>
</dbReference>
<evidence type="ECO:0000256" key="6">
    <source>
        <dbReference type="ARBA" id="ARBA00022692"/>
    </source>
</evidence>
<evidence type="ECO:0000256" key="2">
    <source>
        <dbReference type="ARBA" id="ARBA00022448"/>
    </source>
</evidence>
<evidence type="ECO:0000256" key="1">
    <source>
        <dbReference type="ARBA" id="ARBA00004651"/>
    </source>
</evidence>
<evidence type="ECO:0000313" key="10">
    <source>
        <dbReference type="Proteomes" id="UP000288388"/>
    </source>
</evidence>
<keyword evidence="6" id="KW-0812">Transmembrane</keyword>
<keyword evidence="2" id="KW-0813">Transport</keyword>
<dbReference type="PROSITE" id="PS51106">
    <property type="entry name" value="PTS_EIIC_TYPE_4"/>
    <property type="match status" value="1"/>
</dbReference>
<keyword evidence="5" id="KW-0598">Phosphotransferase system</keyword>
<sequence length="251" mass="27033">MSVAQAIILGVLFCFCRMGILYTWPKNIPLFGALLIGIVLGDVPQAMIIGAAIQAIYMGVIQPGGNIPTDQVLATFIALPIAIQSNLSPEVAVTLAVPVGLLGVLLDYIRRTVNAAWVHMADKYAENANANGVIRAHFLYPTLALIPIYIIPVTIAIYLGPTAVQNFMDFVPDWIMTGLQVAGGILPALGFAITISVIGKKGILPYFILGFFLFQYAQQVNTIAFALLGIFMAFMHITFTNNKTSEETGSI</sequence>
<dbReference type="GeneID" id="86911045"/>
<comment type="caution">
    <text evidence="9">The sequence shown here is derived from an EMBL/GenBank/DDBJ whole genome shotgun (WGS) entry which is preliminary data.</text>
</comment>
<evidence type="ECO:0000256" key="8">
    <source>
        <dbReference type="ARBA" id="ARBA00023136"/>
    </source>
</evidence>
<dbReference type="InterPro" id="IPR004700">
    <property type="entry name" value="PTS_IIC_man"/>
</dbReference>
<dbReference type="RefSeq" id="WP_016179241.1">
    <property type="nucleotide sequence ID" value="NZ_CP034169.1"/>
</dbReference>
<dbReference type="PANTHER" id="PTHR32502">
    <property type="entry name" value="N-ACETYLGALACTOSAMINE PERMEASE II COMPONENT-RELATED"/>
    <property type="match status" value="1"/>
</dbReference>
<evidence type="ECO:0000256" key="4">
    <source>
        <dbReference type="ARBA" id="ARBA00022597"/>
    </source>
</evidence>
<evidence type="ECO:0000256" key="5">
    <source>
        <dbReference type="ARBA" id="ARBA00022683"/>
    </source>
</evidence>
<reference evidence="9 10" key="1">
    <citation type="submission" date="2018-12" db="EMBL/GenBank/DDBJ databases">
        <title>A novel vanA-carrying plasmid in a clinical isolate of Enterococcus avium.</title>
        <authorList>
            <person name="Bernasconi O.J."/>
            <person name="Luzzaro F."/>
            <person name="Endimiani A."/>
        </authorList>
    </citation>
    <scope>NUCLEOTIDE SEQUENCE [LARGE SCALE GENOMIC DNA]</scope>
    <source>
        <strain evidence="9 10">LC0559/18</strain>
    </source>
</reference>
<protein>
    <submittedName>
        <fullName evidence="9">PTS sugar transporter subunit IIC</fullName>
    </submittedName>
</protein>
<proteinExistence type="predicted"/>
<dbReference type="EMBL" id="RYZS01000001">
    <property type="protein sequence ID" value="RVU95729.1"/>
    <property type="molecule type" value="Genomic_DNA"/>
</dbReference>